<name>A0ACB7ILZ5_PLECO</name>
<evidence type="ECO:0000313" key="2">
    <source>
        <dbReference type="Proteomes" id="UP000824881"/>
    </source>
</evidence>
<gene>
    <name evidence="1" type="ORF">CCMSSC00406_0001604</name>
</gene>
<protein>
    <submittedName>
        <fullName evidence="1">Uncharacterized protein</fullName>
    </submittedName>
</protein>
<dbReference type="EMBL" id="WQMT02000009">
    <property type="protein sequence ID" value="KAG9219194.1"/>
    <property type="molecule type" value="Genomic_DNA"/>
</dbReference>
<reference evidence="1 2" key="1">
    <citation type="journal article" date="2021" name="Appl. Environ. Microbiol.">
        <title>Genetic linkage and physical mapping for an oyster mushroom Pleurotus cornucopiae and QTL analysis for the trait cap color.</title>
        <authorList>
            <person name="Zhang Y."/>
            <person name="Gao W."/>
            <person name="Sonnenberg A."/>
            <person name="Chen Q."/>
            <person name="Zhang J."/>
            <person name="Huang C."/>
        </authorList>
    </citation>
    <scope>NUCLEOTIDE SEQUENCE [LARGE SCALE GENOMIC DNA]</scope>
    <source>
        <strain evidence="1">CCMSSC00406</strain>
    </source>
</reference>
<comment type="caution">
    <text evidence="1">The sequence shown here is derived from an EMBL/GenBank/DDBJ whole genome shotgun (WGS) entry which is preliminary data.</text>
</comment>
<proteinExistence type="predicted"/>
<organism evidence="1 2">
    <name type="scientific">Pleurotus cornucopiae</name>
    <name type="common">Cornucopia mushroom</name>
    <dbReference type="NCBI Taxonomy" id="5321"/>
    <lineage>
        <taxon>Eukaryota</taxon>
        <taxon>Fungi</taxon>
        <taxon>Dikarya</taxon>
        <taxon>Basidiomycota</taxon>
        <taxon>Agaricomycotina</taxon>
        <taxon>Agaricomycetes</taxon>
        <taxon>Agaricomycetidae</taxon>
        <taxon>Agaricales</taxon>
        <taxon>Pleurotineae</taxon>
        <taxon>Pleurotaceae</taxon>
        <taxon>Pleurotus</taxon>
    </lineage>
</organism>
<dbReference type="Proteomes" id="UP000824881">
    <property type="component" value="Unassembled WGS sequence"/>
</dbReference>
<sequence length="991" mass="110537">MSQASDTAQAPTKPREVMVKLQSLVNNDPHSWEDAWKAKITPWDLGEGQPPLRDILTSGEIDFPRSGRALVPGCGRGYDAACIASSLGHDTLAIDIAATAVQEGKDYLASLPPLPAGQVTYLQGDFFNFQVSDEERFELIYDFTFFVAIPPTRRNEWGQQMRTLIKPGGYLITLIYPIDPHTPTGPPYFVRPDHYLEPLGEGWAKVVDRIPENSLKSHVGREHLISCLAIHANLCVQLSTLRSYVSELRRRFTVGHVPQFFYNATPSYPNFGMLRCLPKANHHTRRAARLVQRRPLHVSAPSALSAPASLQQLLDESSSSTGDSRTRMITELLNSLNRVSSASRVWAHYVGLLNVLRNEKLPVEVHQEVLRKCTPKTAEVRLAAARRSALDARLKSPHLQEGRFRTVIRNIRAMGETPALEDYHFILEQFAAVGHYKGAMEIYKELQMVGLTPRSKTFGLCLQTLAHRLTLPMSNDDRESLVAQIRDMHGLLLVDMTKLKAGLYSVNFDISVRLLKETLDLEACERLLKLGYGIDLNNPDRPVLEYLHDPSTVADPLFTKLPGPQRFTTAGLNTVIDLLGRLGEVSKMVQTFEVLTEPLPSRATQHFSSTFDDDEDDYSSSISPPTPQHVPLPSASPNTTTYNTLIRHLSRAGHPLLARHYILQAMQLDRAADRKIRGQLAYGLPSEQVPSLHFAINRGTLIPVLGEANRDKNVGLIRWLQSKLPKILRRKRNDLAFYSAYRDQLIEEPAVEPSSEHDVSSTETGEPLLAMQEAVDSAGSSSGGSTSADPAESRDKLTSDVDATLDLSRQGRSSADSMERPPPPSAFFVPSSSKSSSTSVLDLDLDAPPVVAPPIVKYFNIDLHLQVLARDIREIEEFSVVVENTLGRITQRLKERLGRRVWSSKDIWLRSVNRRMQVNKPSFVAEVNYRPKVEKKTVAPKRIPLKPISSRFARPGLQAPPGTASIHTTASDRVAYDRTSSLSDWVLSIWR</sequence>
<keyword evidence="2" id="KW-1185">Reference proteome</keyword>
<accession>A0ACB7ILZ5</accession>
<evidence type="ECO:0000313" key="1">
    <source>
        <dbReference type="EMBL" id="KAG9219194.1"/>
    </source>
</evidence>